<organism evidence="3 4">
    <name type="scientific">Longimycelium tulufanense</name>
    <dbReference type="NCBI Taxonomy" id="907463"/>
    <lineage>
        <taxon>Bacteria</taxon>
        <taxon>Bacillati</taxon>
        <taxon>Actinomycetota</taxon>
        <taxon>Actinomycetes</taxon>
        <taxon>Pseudonocardiales</taxon>
        <taxon>Pseudonocardiaceae</taxon>
        <taxon>Longimycelium</taxon>
    </lineage>
</organism>
<dbReference type="Pfam" id="PF03551">
    <property type="entry name" value="PadR"/>
    <property type="match status" value="1"/>
</dbReference>
<accession>A0A8J3CBZ3</accession>
<evidence type="ECO:0000259" key="1">
    <source>
        <dbReference type="Pfam" id="PF03551"/>
    </source>
</evidence>
<dbReference type="AlphaFoldDB" id="A0A8J3CBZ3"/>
<dbReference type="InterPro" id="IPR036390">
    <property type="entry name" value="WH_DNA-bd_sf"/>
</dbReference>
<dbReference type="Gene3D" id="1.10.10.10">
    <property type="entry name" value="Winged helix-like DNA-binding domain superfamily/Winged helix DNA-binding domain"/>
    <property type="match status" value="1"/>
</dbReference>
<comment type="caution">
    <text evidence="3">The sequence shown here is derived from an EMBL/GenBank/DDBJ whole genome shotgun (WGS) entry which is preliminary data.</text>
</comment>
<evidence type="ECO:0000313" key="3">
    <source>
        <dbReference type="EMBL" id="GGM51101.1"/>
    </source>
</evidence>
<dbReference type="PANTHER" id="PTHR43252:SF4">
    <property type="entry name" value="TRANSCRIPTIONAL REGULATORY PROTEIN"/>
    <property type="match status" value="1"/>
</dbReference>
<dbReference type="InterPro" id="IPR036388">
    <property type="entry name" value="WH-like_DNA-bd_sf"/>
</dbReference>
<dbReference type="Gene3D" id="6.10.140.190">
    <property type="match status" value="1"/>
</dbReference>
<dbReference type="InterPro" id="IPR018309">
    <property type="entry name" value="Tscrpt_reg_PadR_C"/>
</dbReference>
<feature type="domain" description="Transcription regulator PadR N-terminal" evidence="1">
    <location>
        <begin position="7"/>
        <end position="80"/>
    </location>
</feature>
<reference evidence="3" key="2">
    <citation type="submission" date="2020-09" db="EMBL/GenBank/DDBJ databases">
        <authorList>
            <person name="Sun Q."/>
            <person name="Zhou Y."/>
        </authorList>
    </citation>
    <scope>NUCLEOTIDE SEQUENCE</scope>
    <source>
        <strain evidence="3">CGMCC 4.5737</strain>
    </source>
</reference>
<name>A0A8J3CBZ3_9PSEU</name>
<gene>
    <name evidence="3" type="ORF">GCM10012275_22510</name>
</gene>
<dbReference type="Pfam" id="PF10400">
    <property type="entry name" value="Vir_act_alpha_C"/>
    <property type="match status" value="1"/>
</dbReference>
<proteinExistence type="predicted"/>
<dbReference type="SUPFAM" id="SSF46785">
    <property type="entry name" value="Winged helix' DNA-binding domain"/>
    <property type="match status" value="1"/>
</dbReference>
<protein>
    <submittedName>
        <fullName evidence="3">PadR family transcriptional regulator</fullName>
    </submittedName>
</protein>
<evidence type="ECO:0000313" key="4">
    <source>
        <dbReference type="Proteomes" id="UP000637578"/>
    </source>
</evidence>
<evidence type="ECO:0000259" key="2">
    <source>
        <dbReference type="Pfam" id="PF10400"/>
    </source>
</evidence>
<keyword evidence="4" id="KW-1185">Reference proteome</keyword>
<dbReference type="EMBL" id="BMMK01000008">
    <property type="protein sequence ID" value="GGM51101.1"/>
    <property type="molecule type" value="Genomic_DNA"/>
</dbReference>
<dbReference type="InterPro" id="IPR005149">
    <property type="entry name" value="Tscrpt_reg_PadR_N"/>
</dbReference>
<dbReference type="RefSeq" id="WP_189056674.1">
    <property type="nucleotide sequence ID" value="NZ_BMMK01000008.1"/>
</dbReference>
<sequence length="189" mass="21320">MALEHAILVSLSERSGSGYELARRFAKSIGFFWAASHQQIYRALKRMEGLGWVSCEQVPQDGRPDKKVYRVSPDGRAELERWLAEPGEPGAIRDALAVKLRGASLGDTDAVIAEIARHRDRHAQLLQAYLAIRQRDFPEPDRLAGQQLHQYLVLRGGIRAEEGFIAWCEEALDAMRRDRARNADGDDQQ</sequence>
<dbReference type="Proteomes" id="UP000637578">
    <property type="component" value="Unassembled WGS sequence"/>
</dbReference>
<feature type="domain" description="Transcription regulator PadR C-terminal" evidence="2">
    <location>
        <begin position="92"/>
        <end position="175"/>
    </location>
</feature>
<dbReference type="PANTHER" id="PTHR43252">
    <property type="entry name" value="TRANSCRIPTIONAL REGULATOR YQJI"/>
    <property type="match status" value="1"/>
</dbReference>
<reference evidence="3" key="1">
    <citation type="journal article" date="2014" name="Int. J. Syst. Evol. Microbiol.">
        <title>Complete genome sequence of Corynebacterium casei LMG S-19264T (=DSM 44701T), isolated from a smear-ripened cheese.</title>
        <authorList>
            <consortium name="US DOE Joint Genome Institute (JGI-PGF)"/>
            <person name="Walter F."/>
            <person name="Albersmeier A."/>
            <person name="Kalinowski J."/>
            <person name="Ruckert C."/>
        </authorList>
    </citation>
    <scope>NUCLEOTIDE SEQUENCE</scope>
    <source>
        <strain evidence="3">CGMCC 4.5737</strain>
    </source>
</reference>